<evidence type="ECO:0000256" key="2">
    <source>
        <dbReference type="ARBA" id="ARBA00022603"/>
    </source>
</evidence>
<dbReference type="InterPro" id="IPR002941">
    <property type="entry name" value="DNA_methylase_N4/N6"/>
</dbReference>
<keyword evidence="3 10" id="KW-0808">Transferase</keyword>
<keyword evidence="4" id="KW-0949">S-adenosyl-L-methionine</keyword>
<evidence type="ECO:0000313" key="10">
    <source>
        <dbReference type="EMBL" id="AEP13513.1"/>
    </source>
</evidence>
<evidence type="ECO:0000256" key="3">
    <source>
        <dbReference type="ARBA" id="ARBA00022679"/>
    </source>
</evidence>
<keyword evidence="5" id="KW-0680">Restriction system</keyword>
<dbReference type="AlphaFoldDB" id="G2LLV1"/>
<keyword evidence="11" id="KW-1185">Reference proteome</keyword>
<dbReference type="REBASE" id="40649">
    <property type="entry name" value="M.CthBORF515P"/>
</dbReference>
<evidence type="ECO:0000256" key="4">
    <source>
        <dbReference type="ARBA" id="ARBA00022691"/>
    </source>
</evidence>
<dbReference type="EMBL" id="CP002515">
    <property type="protein sequence ID" value="AEP13513.1"/>
    <property type="molecule type" value="Genomic_DNA"/>
</dbReference>
<dbReference type="HOGENOM" id="CLU_024927_1_0_0"/>
<accession>G2LLV1</accession>
<dbReference type="PROSITE" id="PS00093">
    <property type="entry name" value="N4_MTASE"/>
    <property type="match status" value="1"/>
</dbReference>
<keyword evidence="2 10" id="KW-0489">Methyltransferase</keyword>
<dbReference type="STRING" id="981222.Cabther_B0515"/>
<comment type="catalytic activity">
    <reaction evidence="7">
        <text>a 2'-deoxycytidine in DNA + S-adenosyl-L-methionine = an N(4)-methyl-2'-deoxycytidine in DNA + S-adenosyl-L-homocysteine + H(+)</text>
        <dbReference type="Rhea" id="RHEA:16857"/>
        <dbReference type="Rhea" id="RHEA-COMP:11369"/>
        <dbReference type="Rhea" id="RHEA-COMP:13674"/>
        <dbReference type="ChEBI" id="CHEBI:15378"/>
        <dbReference type="ChEBI" id="CHEBI:57856"/>
        <dbReference type="ChEBI" id="CHEBI:59789"/>
        <dbReference type="ChEBI" id="CHEBI:85452"/>
        <dbReference type="ChEBI" id="CHEBI:137933"/>
        <dbReference type="EC" id="2.1.1.113"/>
    </reaction>
</comment>
<dbReference type="GO" id="GO:0008170">
    <property type="term" value="F:N-methyltransferase activity"/>
    <property type="evidence" value="ECO:0007669"/>
    <property type="project" value="InterPro"/>
</dbReference>
<evidence type="ECO:0000313" key="11">
    <source>
        <dbReference type="Proteomes" id="UP000006791"/>
    </source>
</evidence>
<dbReference type="Pfam" id="PF01555">
    <property type="entry name" value="N6_N4_Mtase"/>
    <property type="match status" value="1"/>
</dbReference>
<dbReference type="InterPro" id="IPR017985">
    <property type="entry name" value="MeTrfase_CN4_CS"/>
</dbReference>
<dbReference type="PRINTS" id="PR00508">
    <property type="entry name" value="S21N4MTFRASE"/>
</dbReference>
<organism evidence="10 11">
    <name type="scientific">Chloracidobacterium thermophilum (strain B)</name>
    <dbReference type="NCBI Taxonomy" id="981222"/>
    <lineage>
        <taxon>Bacteria</taxon>
        <taxon>Pseudomonadati</taxon>
        <taxon>Acidobacteriota</taxon>
        <taxon>Terriglobia</taxon>
        <taxon>Terriglobales</taxon>
        <taxon>Acidobacteriaceae</taxon>
        <taxon>Chloracidobacterium</taxon>
    </lineage>
</organism>
<dbReference type="GO" id="GO:0032259">
    <property type="term" value="P:methylation"/>
    <property type="evidence" value="ECO:0007669"/>
    <property type="project" value="UniProtKB-KW"/>
</dbReference>
<dbReference type="Gene3D" id="3.40.50.150">
    <property type="entry name" value="Vaccinia Virus protein VP39"/>
    <property type="match status" value="1"/>
</dbReference>
<evidence type="ECO:0000256" key="8">
    <source>
        <dbReference type="RuleBase" id="RU362026"/>
    </source>
</evidence>
<evidence type="ECO:0000259" key="9">
    <source>
        <dbReference type="Pfam" id="PF01555"/>
    </source>
</evidence>
<reference evidence="10 11" key="1">
    <citation type="journal article" date="2012" name="Environ. Microbiol.">
        <title>Complete genome of Candidatus Chloracidobacterium thermophilum, a chlorophyll-based photoheterotroph belonging to the phylum Acidobacteria.</title>
        <authorList>
            <person name="Garcia Costas A.M."/>
            <person name="Liu Z."/>
            <person name="Tomsho L.P."/>
            <person name="Schuster S.C."/>
            <person name="Ward D.M."/>
            <person name="Bryant D.A."/>
        </authorList>
    </citation>
    <scope>NUCLEOTIDE SEQUENCE [LARGE SCALE GENOMIC DNA]</scope>
    <source>
        <strain evidence="10 11">B</strain>
    </source>
</reference>
<dbReference type="RefSeq" id="WP_014101251.1">
    <property type="nucleotide sequence ID" value="NC_016025.1"/>
</dbReference>
<protein>
    <recommendedName>
        <fullName evidence="8">Methyltransferase</fullName>
        <ecNumber evidence="8">2.1.1.-</ecNumber>
    </recommendedName>
</protein>
<comment type="similarity">
    <text evidence="1">Belongs to the N(4)/N(6)-methyltransferase family. N(4) subfamily.</text>
</comment>
<dbReference type="GO" id="GO:0009307">
    <property type="term" value="P:DNA restriction-modification system"/>
    <property type="evidence" value="ECO:0007669"/>
    <property type="project" value="UniProtKB-KW"/>
</dbReference>
<dbReference type="InterPro" id="IPR029063">
    <property type="entry name" value="SAM-dependent_MTases_sf"/>
</dbReference>
<dbReference type="EC" id="2.1.1.-" evidence="8"/>
<proteinExistence type="inferred from homology"/>
<sequence length="344" mass="38787">MTGIAATTPFRLLPTPVYTTRQGACYLGDAMDLLRLLPNDCIDLVVTSPPFALLRQKAYGNKEQSEYVGWLCRYGAEVRRVLRETGSFVLDLGGAYQRGVPVRSLYPYRILLKMCDEVGFFLAEEFFWYNPSKLPSPIEWVNKRKLRVKDAVNTVWWFSKSEWPKADARQVLVPYSGRMKTLLKNPQAFYQPRERPSGHDISQGFAVDNGGAIPSNLLQIPNTESNSSYLRLSKLVGAETHPARFPPALPEFFIRFLTTEDDLVLDIFAGSNTTGSVAEQFGRRWMAMEINPQYVASSALRFLNHLSEREVRDYFARLSAGQKSIPVDLSGAPKLFEQAATGEP</sequence>
<dbReference type="GO" id="GO:0003677">
    <property type="term" value="F:DNA binding"/>
    <property type="evidence" value="ECO:0007669"/>
    <property type="project" value="UniProtKB-KW"/>
</dbReference>
<dbReference type="GO" id="GO:0015667">
    <property type="term" value="F:site-specific DNA-methyltransferase (cytosine-N4-specific) activity"/>
    <property type="evidence" value="ECO:0007669"/>
    <property type="project" value="UniProtKB-EC"/>
</dbReference>
<feature type="domain" description="DNA methylase N-4/N-6" evidence="9">
    <location>
        <begin position="42"/>
        <end position="297"/>
    </location>
</feature>
<keyword evidence="6" id="KW-0238">DNA-binding</keyword>
<name>G2LLV1_CHLTF</name>
<evidence type="ECO:0000256" key="5">
    <source>
        <dbReference type="ARBA" id="ARBA00022747"/>
    </source>
</evidence>
<dbReference type="KEGG" id="ctm:Cabther_B0515"/>
<dbReference type="OrthoDB" id="9800801at2"/>
<gene>
    <name evidence="10" type="ordered locus">Cabther_B0515</name>
</gene>
<evidence type="ECO:0000256" key="1">
    <source>
        <dbReference type="ARBA" id="ARBA00010203"/>
    </source>
</evidence>
<evidence type="ECO:0000256" key="7">
    <source>
        <dbReference type="ARBA" id="ARBA00049120"/>
    </source>
</evidence>
<dbReference type="InterPro" id="IPR001091">
    <property type="entry name" value="RM_Methyltransferase"/>
</dbReference>
<dbReference type="SUPFAM" id="SSF53335">
    <property type="entry name" value="S-adenosyl-L-methionine-dependent methyltransferases"/>
    <property type="match status" value="1"/>
</dbReference>
<dbReference type="Proteomes" id="UP000006791">
    <property type="component" value="Chromosome 2"/>
</dbReference>
<evidence type="ECO:0000256" key="6">
    <source>
        <dbReference type="ARBA" id="ARBA00023125"/>
    </source>
</evidence>